<protein>
    <submittedName>
        <fullName evidence="1">Uncharacterized protein</fullName>
    </submittedName>
</protein>
<proteinExistence type="predicted"/>
<evidence type="ECO:0000313" key="2">
    <source>
        <dbReference type="Proteomes" id="UP001060215"/>
    </source>
</evidence>
<dbReference type="Proteomes" id="UP001060215">
    <property type="component" value="Chromosome 12"/>
</dbReference>
<keyword evidence="2" id="KW-1185">Reference proteome</keyword>
<reference evidence="1 2" key="1">
    <citation type="journal article" date="2022" name="Plant J.">
        <title>Chromosome-level genome of Camellia lanceoleosa provides a valuable resource for understanding genome evolution and self-incompatibility.</title>
        <authorList>
            <person name="Gong W."/>
            <person name="Xiao S."/>
            <person name="Wang L."/>
            <person name="Liao Z."/>
            <person name="Chang Y."/>
            <person name="Mo W."/>
            <person name="Hu G."/>
            <person name="Li W."/>
            <person name="Zhao G."/>
            <person name="Zhu H."/>
            <person name="Hu X."/>
            <person name="Ji K."/>
            <person name="Xiang X."/>
            <person name="Song Q."/>
            <person name="Yuan D."/>
            <person name="Jin S."/>
            <person name="Zhang L."/>
        </authorList>
    </citation>
    <scope>NUCLEOTIDE SEQUENCE [LARGE SCALE GENOMIC DNA]</scope>
    <source>
        <strain evidence="1">SQ_2022a</strain>
    </source>
</reference>
<dbReference type="EMBL" id="CM045769">
    <property type="protein sequence ID" value="KAI7993844.1"/>
    <property type="molecule type" value="Genomic_DNA"/>
</dbReference>
<name>A0ACC0FZL3_9ERIC</name>
<comment type="caution">
    <text evidence="1">The sequence shown here is derived from an EMBL/GenBank/DDBJ whole genome shotgun (WGS) entry which is preliminary data.</text>
</comment>
<sequence>MTKMPILEVHNSYQNGSRQSEVAEHVGLQNRLPYGLIIPQKYASHSSNFEMNSQFLETVSEGRTIGDLDLNFMNPNANNLEKHNKNFDSESFRRASVELP</sequence>
<gene>
    <name evidence="1" type="ORF">LOK49_LG11G01666</name>
</gene>
<organism evidence="1 2">
    <name type="scientific">Camellia lanceoleosa</name>
    <dbReference type="NCBI Taxonomy" id="1840588"/>
    <lineage>
        <taxon>Eukaryota</taxon>
        <taxon>Viridiplantae</taxon>
        <taxon>Streptophyta</taxon>
        <taxon>Embryophyta</taxon>
        <taxon>Tracheophyta</taxon>
        <taxon>Spermatophyta</taxon>
        <taxon>Magnoliopsida</taxon>
        <taxon>eudicotyledons</taxon>
        <taxon>Gunneridae</taxon>
        <taxon>Pentapetalae</taxon>
        <taxon>asterids</taxon>
        <taxon>Ericales</taxon>
        <taxon>Theaceae</taxon>
        <taxon>Camellia</taxon>
    </lineage>
</organism>
<accession>A0ACC0FZL3</accession>
<evidence type="ECO:0000313" key="1">
    <source>
        <dbReference type="EMBL" id="KAI7993844.1"/>
    </source>
</evidence>